<evidence type="ECO:0000256" key="2">
    <source>
        <dbReference type="ARBA" id="ARBA00022840"/>
    </source>
</evidence>
<evidence type="ECO:0000313" key="5">
    <source>
        <dbReference type="Proteomes" id="UP000601223"/>
    </source>
</evidence>
<dbReference type="SMART" id="SM00421">
    <property type="entry name" value="HTH_LUXR"/>
    <property type="match status" value="1"/>
</dbReference>
<dbReference type="Proteomes" id="UP000601223">
    <property type="component" value="Unassembled WGS sequence"/>
</dbReference>
<keyword evidence="2" id="KW-0067">ATP-binding</keyword>
<accession>A0A8J3NMB5</accession>
<sequence length="879" mass="93970">MPDAPTHLARLDRPWPFTGRQAERAAIARTLAGGRGALITGDPGSGKSRLLDEVLTGADDGSRLVLRATATYGWHEVPFGAFGHLVAEPAAHPTDLLTEAMRRIETLAQGRPVLVGVDDLNWLDDTSTALLQRMSTETGLRVVATVRTGDLGRSPVAALRRHSRLDRLDLAPFSQDGFADLISAALGDPADGLTRNALWHLTQGNPLLLRETLRCGLDSGELARHHGVWTWPVDEAHHPHRCDMIAETGGTLTAPELQALQYIARAGAAPLTALDRLLDPAAAESLEERGIIHLVGTGRDASLAIAHPLYAEVAQAHTGALRERRMLRELADALAQTSNGAAEHAMHVTAWRCEAGDQVPAADAVAAAQWFLARGDAARAARIAARAEGPHAAWQLGRALVAQDRVEAAQTHLVTAYEQLTDPHERAEAAALLVLNTFLGLRQVDTARDLLATAAAALPPDARPGLLAAEAALAVLTGSAAAAASTVAALDEHPPRDLVLRMAVAPLRPYLLIAAGQPVRAAAMFDSGQAAPPEVWPVMRAAAQTCHVQALLLAGQAPRAAELAAGYYRDALTRGAPDAVALLAMIIGKCAYHGGRLADARRWLREARSLIDPHTLFPISENVLSTYAWTAAQQGDLDDARAALDQLAAALPPHGTPAKEAALAQAWLAVSAGQRDTAVRTLREQLQASLSRGMLTLAAERLHLLARLDPDVDTARRLREIAHQCDSPLFGLWAELADGLARRDPIVLDHVATAFEERGHLRLAMEALAPAASAYQRRGDLRRANAVTHRIQLVRERCEGWWPQWHPAAPPVASALTAREQEVCELAASGLDNAAIAARLVLSVRTVENHLQRAYHKLGVAGRTQLRLALMPEAAPSGR</sequence>
<proteinExistence type="predicted"/>
<keyword evidence="5" id="KW-1185">Reference proteome</keyword>
<name>A0A8J3NMB5_9ACTN</name>
<comment type="caution">
    <text evidence="4">The sequence shown here is derived from an EMBL/GenBank/DDBJ whole genome shotgun (WGS) entry which is preliminary data.</text>
</comment>
<evidence type="ECO:0000256" key="1">
    <source>
        <dbReference type="ARBA" id="ARBA00022741"/>
    </source>
</evidence>
<dbReference type="SUPFAM" id="SSF46894">
    <property type="entry name" value="C-terminal effector domain of the bipartite response regulators"/>
    <property type="match status" value="1"/>
</dbReference>
<dbReference type="Pfam" id="PF00196">
    <property type="entry name" value="GerE"/>
    <property type="match status" value="1"/>
</dbReference>
<dbReference type="PANTHER" id="PTHR16305">
    <property type="entry name" value="TESTICULAR SOLUBLE ADENYLYL CYCLASE"/>
    <property type="match status" value="1"/>
</dbReference>
<dbReference type="InterPro" id="IPR000792">
    <property type="entry name" value="Tscrpt_reg_LuxR_C"/>
</dbReference>
<evidence type="ECO:0000313" key="4">
    <source>
        <dbReference type="EMBL" id="GIF83480.1"/>
    </source>
</evidence>
<dbReference type="PANTHER" id="PTHR16305:SF28">
    <property type="entry name" value="GUANYLATE CYCLASE DOMAIN-CONTAINING PROTEIN"/>
    <property type="match status" value="1"/>
</dbReference>
<dbReference type="EMBL" id="BONF01000029">
    <property type="protein sequence ID" value="GIF83480.1"/>
    <property type="molecule type" value="Genomic_DNA"/>
</dbReference>
<protein>
    <submittedName>
        <fullName evidence="4">LuxR family transcriptional regulator</fullName>
    </submittedName>
</protein>
<dbReference type="GO" id="GO:0005524">
    <property type="term" value="F:ATP binding"/>
    <property type="evidence" value="ECO:0007669"/>
    <property type="project" value="UniProtKB-KW"/>
</dbReference>
<dbReference type="Gene3D" id="1.10.10.10">
    <property type="entry name" value="Winged helix-like DNA-binding domain superfamily/Winged helix DNA-binding domain"/>
    <property type="match status" value="1"/>
</dbReference>
<dbReference type="AlphaFoldDB" id="A0A8J3NMB5"/>
<dbReference type="Gene3D" id="1.25.40.10">
    <property type="entry name" value="Tetratricopeptide repeat domain"/>
    <property type="match status" value="1"/>
</dbReference>
<feature type="domain" description="HTH luxR-type" evidence="3">
    <location>
        <begin position="809"/>
        <end position="873"/>
    </location>
</feature>
<dbReference type="InterPro" id="IPR016032">
    <property type="entry name" value="Sig_transdc_resp-reg_C-effctor"/>
</dbReference>
<dbReference type="SUPFAM" id="SSF52540">
    <property type="entry name" value="P-loop containing nucleoside triphosphate hydrolases"/>
    <property type="match status" value="1"/>
</dbReference>
<keyword evidence="1" id="KW-0547">Nucleotide-binding</keyword>
<dbReference type="Pfam" id="PF13191">
    <property type="entry name" value="AAA_16"/>
    <property type="match status" value="1"/>
</dbReference>
<dbReference type="PRINTS" id="PR00038">
    <property type="entry name" value="HTHLUXR"/>
</dbReference>
<dbReference type="PROSITE" id="PS00622">
    <property type="entry name" value="HTH_LUXR_1"/>
    <property type="match status" value="1"/>
</dbReference>
<dbReference type="GO" id="GO:0005737">
    <property type="term" value="C:cytoplasm"/>
    <property type="evidence" value="ECO:0007669"/>
    <property type="project" value="TreeGrafter"/>
</dbReference>
<evidence type="ECO:0000259" key="3">
    <source>
        <dbReference type="PROSITE" id="PS50043"/>
    </source>
</evidence>
<dbReference type="GO" id="GO:0006355">
    <property type="term" value="P:regulation of DNA-templated transcription"/>
    <property type="evidence" value="ECO:0007669"/>
    <property type="project" value="InterPro"/>
</dbReference>
<dbReference type="InterPro" id="IPR036388">
    <property type="entry name" value="WH-like_DNA-bd_sf"/>
</dbReference>
<dbReference type="RefSeq" id="WP_203750394.1">
    <property type="nucleotide sequence ID" value="NZ_BONF01000029.1"/>
</dbReference>
<gene>
    <name evidence="4" type="ORF">Cba03nite_48290</name>
</gene>
<dbReference type="GO" id="GO:0003677">
    <property type="term" value="F:DNA binding"/>
    <property type="evidence" value="ECO:0007669"/>
    <property type="project" value="InterPro"/>
</dbReference>
<dbReference type="InterPro" id="IPR041664">
    <property type="entry name" value="AAA_16"/>
</dbReference>
<dbReference type="CDD" id="cd06170">
    <property type="entry name" value="LuxR_C_like"/>
    <property type="match status" value="1"/>
</dbReference>
<reference evidence="4 5" key="1">
    <citation type="submission" date="2021-01" db="EMBL/GenBank/DDBJ databases">
        <title>Whole genome shotgun sequence of Catellatospora bangladeshensis NBRC 107357.</title>
        <authorList>
            <person name="Komaki H."/>
            <person name="Tamura T."/>
        </authorList>
    </citation>
    <scope>NUCLEOTIDE SEQUENCE [LARGE SCALE GENOMIC DNA]</scope>
    <source>
        <strain evidence="4 5">NBRC 107357</strain>
    </source>
</reference>
<dbReference type="InterPro" id="IPR027417">
    <property type="entry name" value="P-loop_NTPase"/>
</dbReference>
<organism evidence="4 5">
    <name type="scientific">Catellatospora bangladeshensis</name>
    <dbReference type="NCBI Taxonomy" id="310355"/>
    <lineage>
        <taxon>Bacteria</taxon>
        <taxon>Bacillati</taxon>
        <taxon>Actinomycetota</taxon>
        <taxon>Actinomycetes</taxon>
        <taxon>Micromonosporales</taxon>
        <taxon>Micromonosporaceae</taxon>
        <taxon>Catellatospora</taxon>
    </lineage>
</organism>
<dbReference type="SUPFAM" id="SSF81901">
    <property type="entry name" value="HCP-like"/>
    <property type="match status" value="1"/>
</dbReference>
<dbReference type="InterPro" id="IPR011990">
    <property type="entry name" value="TPR-like_helical_dom_sf"/>
</dbReference>
<dbReference type="GO" id="GO:0004016">
    <property type="term" value="F:adenylate cyclase activity"/>
    <property type="evidence" value="ECO:0007669"/>
    <property type="project" value="TreeGrafter"/>
</dbReference>
<dbReference type="PROSITE" id="PS50043">
    <property type="entry name" value="HTH_LUXR_2"/>
    <property type="match status" value="1"/>
</dbReference>